<dbReference type="Proteomes" id="UP000529783">
    <property type="component" value="Unassembled WGS sequence"/>
</dbReference>
<gene>
    <name evidence="2" type="ORF">BJY14_007717</name>
</gene>
<dbReference type="EMBL" id="JACCBA010000001">
    <property type="protein sequence ID" value="NYD51734.1"/>
    <property type="molecule type" value="Genomic_DNA"/>
</dbReference>
<protein>
    <submittedName>
        <fullName evidence="2">Uncharacterized protein</fullName>
    </submittedName>
</protein>
<evidence type="ECO:0000256" key="1">
    <source>
        <dbReference type="SAM" id="MobiDB-lite"/>
    </source>
</evidence>
<keyword evidence="3" id="KW-1185">Reference proteome</keyword>
<proteinExistence type="predicted"/>
<evidence type="ECO:0000313" key="3">
    <source>
        <dbReference type="Proteomes" id="UP000529783"/>
    </source>
</evidence>
<accession>A0A7Y9EPW0</accession>
<comment type="caution">
    <text evidence="2">The sequence shown here is derived from an EMBL/GenBank/DDBJ whole genome shotgun (WGS) entry which is preliminary data.</text>
</comment>
<evidence type="ECO:0000313" key="2">
    <source>
        <dbReference type="EMBL" id="NYD51734.1"/>
    </source>
</evidence>
<sequence>MAAQPAPPPENSAPEADPAATPANPPYTRITALDLHCTQGHQCPVTIADDGRTATGNFTVNWSFTDDIEVTLQATDDAPPARRHLRRLHQAR</sequence>
<dbReference type="RefSeq" id="WP_179848068.1">
    <property type="nucleotide sequence ID" value="NZ_JACCBA010000001.1"/>
</dbReference>
<feature type="region of interest" description="Disordered" evidence="1">
    <location>
        <begin position="1"/>
        <end position="27"/>
    </location>
</feature>
<name>A0A7Y9EPW0_9ACTN</name>
<dbReference type="AlphaFoldDB" id="A0A7Y9EPW0"/>
<reference evidence="2 3" key="1">
    <citation type="submission" date="2020-07" db="EMBL/GenBank/DDBJ databases">
        <title>Sequencing the genomes of 1000 actinobacteria strains.</title>
        <authorList>
            <person name="Klenk H.-P."/>
        </authorList>
    </citation>
    <scope>NUCLEOTIDE SEQUENCE [LARGE SCALE GENOMIC DNA]</scope>
    <source>
        <strain evidence="2 3">DSM 40398</strain>
    </source>
</reference>
<organism evidence="2 3">
    <name type="scientific">Actinomadura luteofluorescens</name>
    <dbReference type="NCBI Taxonomy" id="46163"/>
    <lineage>
        <taxon>Bacteria</taxon>
        <taxon>Bacillati</taxon>
        <taxon>Actinomycetota</taxon>
        <taxon>Actinomycetes</taxon>
        <taxon>Streptosporangiales</taxon>
        <taxon>Thermomonosporaceae</taxon>
        <taxon>Actinomadura</taxon>
    </lineage>
</organism>
<feature type="compositionally biased region" description="Pro residues" evidence="1">
    <location>
        <begin position="1"/>
        <end position="11"/>
    </location>
</feature>